<dbReference type="Proteomes" id="UP000664761">
    <property type="component" value="Unassembled WGS sequence"/>
</dbReference>
<proteinExistence type="predicted"/>
<organism evidence="2 3">
    <name type="scientific">Sneathiella sedimenti</name>
    <dbReference type="NCBI Taxonomy" id="2816034"/>
    <lineage>
        <taxon>Bacteria</taxon>
        <taxon>Pseudomonadati</taxon>
        <taxon>Pseudomonadota</taxon>
        <taxon>Alphaproteobacteria</taxon>
        <taxon>Sneathiellales</taxon>
        <taxon>Sneathiellaceae</taxon>
        <taxon>Sneathiella</taxon>
    </lineage>
</organism>
<feature type="transmembrane region" description="Helical" evidence="1">
    <location>
        <begin position="45"/>
        <end position="65"/>
    </location>
</feature>
<evidence type="ECO:0000313" key="2">
    <source>
        <dbReference type="EMBL" id="MBO0334931.1"/>
    </source>
</evidence>
<reference evidence="2 3" key="1">
    <citation type="submission" date="2021-03" db="EMBL/GenBank/DDBJ databases">
        <title>Sneathiella sp. CAU 1612 isolated from Kang Won-do.</title>
        <authorList>
            <person name="Kim W."/>
        </authorList>
    </citation>
    <scope>NUCLEOTIDE SEQUENCE [LARGE SCALE GENOMIC DNA]</scope>
    <source>
        <strain evidence="2 3">CAU 1612</strain>
    </source>
</reference>
<name>A0ABS3FA05_9PROT</name>
<evidence type="ECO:0000313" key="3">
    <source>
        <dbReference type="Proteomes" id="UP000664761"/>
    </source>
</evidence>
<dbReference type="EMBL" id="JAFLNC010000005">
    <property type="protein sequence ID" value="MBO0334931.1"/>
    <property type="molecule type" value="Genomic_DNA"/>
</dbReference>
<comment type="caution">
    <text evidence="2">The sequence shown here is derived from an EMBL/GenBank/DDBJ whole genome shotgun (WGS) entry which is preliminary data.</text>
</comment>
<dbReference type="RefSeq" id="WP_207047247.1">
    <property type="nucleotide sequence ID" value="NZ_JAFLNC010000005.1"/>
</dbReference>
<keyword evidence="1" id="KW-1133">Transmembrane helix</keyword>
<protein>
    <recommendedName>
        <fullName evidence="4">t-SNARE coiled-coil homology domain-containing protein</fullName>
    </recommendedName>
</protein>
<sequence length="67" mass="7400">MAGSSGDMANAEEGISKLELKGEDYKQASIFAIQKKQRKNMRYMVIGKVVALLFAVGMVLVHYFISS</sequence>
<accession>A0ABS3FA05</accession>
<gene>
    <name evidence="2" type="ORF">J0X12_14995</name>
</gene>
<keyword evidence="1" id="KW-0812">Transmembrane</keyword>
<evidence type="ECO:0008006" key="4">
    <source>
        <dbReference type="Google" id="ProtNLM"/>
    </source>
</evidence>
<evidence type="ECO:0000256" key="1">
    <source>
        <dbReference type="SAM" id="Phobius"/>
    </source>
</evidence>
<keyword evidence="3" id="KW-1185">Reference proteome</keyword>
<keyword evidence="1" id="KW-0472">Membrane</keyword>